<evidence type="ECO:0000256" key="11">
    <source>
        <dbReference type="SAM" id="MobiDB-lite"/>
    </source>
</evidence>
<dbReference type="EMBL" id="CM004400">
    <property type="protein sequence ID" value="OAY32157.1"/>
    <property type="molecule type" value="Genomic_DNA"/>
</dbReference>
<dbReference type="STRING" id="3983.A0A2C9UNF4"/>
<feature type="compositionally biased region" description="Pro residues" evidence="11">
    <location>
        <begin position="28"/>
        <end position="37"/>
    </location>
</feature>
<dbReference type="Pfam" id="PF00046">
    <property type="entry name" value="Homeodomain"/>
    <property type="match status" value="1"/>
</dbReference>
<evidence type="ECO:0000256" key="8">
    <source>
        <dbReference type="ARBA" id="ARBA00024040"/>
    </source>
</evidence>
<dbReference type="Gramene" id="Manes.14G170900.1.v8.1">
    <property type="protein sequence ID" value="Manes.14G170900.1.v8.1.CDS"/>
    <property type="gene ID" value="Manes.14G170900.v8.1"/>
</dbReference>
<keyword evidence="4 9" id="KW-0238">DNA-binding</keyword>
<keyword evidence="2" id="KW-0217">Developmental protein</keyword>
<feature type="compositionally biased region" description="Low complexity" evidence="11">
    <location>
        <begin position="38"/>
        <end position="48"/>
    </location>
</feature>
<dbReference type="SMART" id="SM00389">
    <property type="entry name" value="HOX"/>
    <property type="match status" value="1"/>
</dbReference>
<evidence type="ECO:0000256" key="5">
    <source>
        <dbReference type="ARBA" id="ARBA00023155"/>
    </source>
</evidence>
<comment type="caution">
    <text evidence="13">The sequence shown here is derived from an EMBL/GenBank/DDBJ whole genome shotgun (WGS) entry which is preliminary data.</text>
</comment>
<name>A0A2C9UNF4_MANES</name>
<dbReference type="Gene3D" id="1.10.10.60">
    <property type="entry name" value="Homeodomain-like"/>
    <property type="match status" value="1"/>
</dbReference>
<dbReference type="GO" id="GO:0003700">
    <property type="term" value="F:DNA-binding transcription factor activity"/>
    <property type="evidence" value="ECO:0007669"/>
    <property type="project" value="InterPro"/>
</dbReference>
<dbReference type="PANTHER" id="PTHR45940">
    <property type="entry name" value="WUSCHEL-RELATED HOMEOBOX 1-RELATED"/>
    <property type="match status" value="1"/>
</dbReference>
<dbReference type="SUPFAM" id="SSF46689">
    <property type="entry name" value="Homeodomain-like"/>
    <property type="match status" value="1"/>
</dbReference>
<evidence type="ECO:0000313" key="14">
    <source>
        <dbReference type="Proteomes" id="UP000091857"/>
    </source>
</evidence>
<dbReference type="OrthoDB" id="1918181at2759"/>
<feature type="DNA-binding region" description="Homeobox" evidence="9">
    <location>
        <begin position="90"/>
        <end position="144"/>
    </location>
</feature>
<dbReference type="GO" id="GO:0005634">
    <property type="term" value="C:nucleus"/>
    <property type="evidence" value="ECO:0007669"/>
    <property type="project" value="UniProtKB-SubCell"/>
</dbReference>
<keyword evidence="7 9" id="KW-0539">Nucleus</keyword>
<feature type="domain" description="Homeobox" evidence="12">
    <location>
        <begin position="88"/>
        <end position="143"/>
    </location>
</feature>
<evidence type="ECO:0000256" key="7">
    <source>
        <dbReference type="ARBA" id="ARBA00023242"/>
    </source>
</evidence>
<reference evidence="14" key="1">
    <citation type="journal article" date="2016" name="Nat. Biotechnol.">
        <title>Sequencing wild and cultivated cassava and related species reveals extensive interspecific hybridization and genetic diversity.</title>
        <authorList>
            <person name="Bredeson J.V."/>
            <person name="Lyons J.B."/>
            <person name="Prochnik S.E."/>
            <person name="Wu G.A."/>
            <person name="Ha C.M."/>
            <person name="Edsinger-Gonzales E."/>
            <person name="Grimwood J."/>
            <person name="Schmutz J."/>
            <person name="Rabbi I.Y."/>
            <person name="Egesi C."/>
            <person name="Nauluvula P."/>
            <person name="Lebot V."/>
            <person name="Ndunguru J."/>
            <person name="Mkamilo G."/>
            <person name="Bart R.S."/>
            <person name="Setter T.L."/>
            <person name="Gleadow R.M."/>
            <person name="Kulakow P."/>
            <person name="Ferguson M.E."/>
            <person name="Rounsley S."/>
            <person name="Rokhsar D.S."/>
        </authorList>
    </citation>
    <scope>NUCLEOTIDE SEQUENCE [LARGE SCALE GENOMIC DNA]</scope>
    <source>
        <strain evidence="14">cv. AM560-2</strain>
    </source>
</reference>
<evidence type="ECO:0000256" key="6">
    <source>
        <dbReference type="ARBA" id="ARBA00023163"/>
    </source>
</evidence>
<dbReference type="PROSITE" id="PS50071">
    <property type="entry name" value="HOMEOBOX_2"/>
    <property type="match status" value="1"/>
</dbReference>
<organism evidence="13 14">
    <name type="scientific">Manihot esculenta</name>
    <name type="common">Cassava</name>
    <name type="synonym">Jatropha manihot</name>
    <dbReference type="NCBI Taxonomy" id="3983"/>
    <lineage>
        <taxon>Eukaryota</taxon>
        <taxon>Viridiplantae</taxon>
        <taxon>Streptophyta</taxon>
        <taxon>Embryophyta</taxon>
        <taxon>Tracheophyta</taxon>
        <taxon>Spermatophyta</taxon>
        <taxon>Magnoliopsida</taxon>
        <taxon>eudicotyledons</taxon>
        <taxon>Gunneridae</taxon>
        <taxon>Pentapetalae</taxon>
        <taxon>rosids</taxon>
        <taxon>fabids</taxon>
        <taxon>Malpighiales</taxon>
        <taxon>Euphorbiaceae</taxon>
        <taxon>Crotonoideae</taxon>
        <taxon>Manihoteae</taxon>
        <taxon>Manihot</taxon>
    </lineage>
</organism>
<dbReference type="GO" id="GO:0099402">
    <property type="term" value="P:plant organ development"/>
    <property type="evidence" value="ECO:0007669"/>
    <property type="project" value="InterPro"/>
</dbReference>
<comment type="subcellular location">
    <subcellularLocation>
        <location evidence="1 9 10">Nucleus</location>
    </subcellularLocation>
</comment>
<dbReference type="InterPro" id="IPR044555">
    <property type="entry name" value="WUSCHEL-like"/>
</dbReference>
<feature type="region of interest" description="Disordered" evidence="11">
    <location>
        <begin position="13"/>
        <end position="48"/>
    </location>
</feature>
<dbReference type="CDD" id="cd00086">
    <property type="entry name" value="homeodomain"/>
    <property type="match status" value="1"/>
</dbReference>
<dbReference type="PANTHER" id="PTHR45940:SF13">
    <property type="entry name" value="WUSCHEL-RELATED HOMEOBOX 1"/>
    <property type="match status" value="1"/>
</dbReference>
<evidence type="ECO:0000256" key="2">
    <source>
        <dbReference type="ARBA" id="ARBA00022473"/>
    </source>
</evidence>
<dbReference type="InterPro" id="IPR001356">
    <property type="entry name" value="HD"/>
</dbReference>
<evidence type="ECO:0000256" key="9">
    <source>
        <dbReference type="PROSITE-ProRule" id="PRU00108"/>
    </source>
</evidence>
<accession>A0A2C9UNF4</accession>
<comment type="similarity">
    <text evidence="8">Belongs to the WUS homeobox family.</text>
</comment>
<evidence type="ECO:0000256" key="10">
    <source>
        <dbReference type="RuleBase" id="RU000682"/>
    </source>
</evidence>
<dbReference type="Proteomes" id="UP000091857">
    <property type="component" value="Chromosome 14"/>
</dbReference>
<evidence type="ECO:0000256" key="3">
    <source>
        <dbReference type="ARBA" id="ARBA00023015"/>
    </source>
</evidence>
<keyword evidence="14" id="KW-1185">Reference proteome</keyword>
<feature type="compositionally biased region" description="Basic and acidic residues" evidence="11">
    <location>
        <begin position="152"/>
        <end position="174"/>
    </location>
</feature>
<protein>
    <recommendedName>
        <fullName evidence="12">Homeobox domain-containing protein</fullName>
    </recommendedName>
</protein>
<evidence type="ECO:0000256" key="1">
    <source>
        <dbReference type="ARBA" id="ARBA00004123"/>
    </source>
</evidence>
<dbReference type="InterPro" id="IPR009057">
    <property type="entry name" value="Homeodomain-like_sf"/>
</dbReference>
<keyword evidence="5 9" id="KW-0371">Homeobox</keyword>
<sequence length="391" mass="44320">MWMMGYSDGGEFNVPDSFNGRKLRPLIPRNPPLPPSPNNTSNSSPPTLSLLHGNEFFSLNHHLASMADQSKRDFHTQPVVVSSRWNPTPEQLRTLEELYRRGTRTPSAEQIQHITAQLRRYGKIEGKNVFYWFQNHKARERQKRRRQMESTAPDHHHEQQQNREIEIHGKKESGTNRTVYEGEQTKNWAPSTNCSALPEEAMSMQIRAAKGLVTECKGEEWNQFDEVELQRRRSFMERNATWQMMQLSSTYLINTSCSSTTTTTSRILAEAEAEATASTPTVLAAGGSIRRSMDPNKQLIKTHNDLNIFIAPYRENSIGHGLINHFISNEEDHNGCGDSHQTLQLFPLCSSGGGESINDKETENSSASVAAAMNANFTTTHQFFEFLPLKN</sequence>
<gene>
    <name evidence="13" type="ORF">MANES_14G170900v8</name>
</gene>
<evidence type="ECO:0000259" key="12">
    <source>
        <dbReference type="PROSITE" id="PS50071"/>
    </source>
</evidence>
<dbReference type="GO" id="GO:0003677">
    <property type="term" value="F:DNA binding"/>
    <property type="evidence" value="ECO:0007669"/>
    <property type="project" value="UniProtKB-UniRule"/>
</dbReference>
<evidence type="ECO:0000313" key="13">
    <source>
        <dbReference type="EMBL" id="OAY32157.1"/>
    </source>
</evidence>
<dbReference type="FunFam" id="1.10.10.60:FF:000146">
    <property type="entry name" value="WUSCHEL-related homeobox 4"/>
    <property type="match status" value="1"/>
</dbReference>
<evidence type="ECO:0000256" key="4">
    <source>
        <dbReference type="ARBA" id="ARBA00023125"/>
    </source>
</evidence>
<keyword evidence="3" id="KW-0805">Transcription regulation</keyword>
<proteinExistence type="inferred from homology"/>
<dbReference type="SMR" id="A0A2C9UNF4"/>
<keyword evidence="6" id="KW-0804">Transcription</keyword>
<dbReference type="AlphaFoldDB" id="A0A2C9UNF4"/>
<feature type="region of interest" description="Disordered" evidence="11">
    <location>
        <begin position="140"/>
        <end position="174"/>
    </location>
</feature>
<dbReference type="OMA" id="IENCAVE"/>